<comment type="similarity">
    <text evidence="1">Belongs to the ATG16 family.</text>
</comment>
<sequence length="198" mass="22535">MASWREEYIQALQERDKREEASYQRLDSGLIDAFTKLLDRTAALEAGKAVNESSAREVQPHDPSQAIVPKEGNPQMRADLAEALRSNGQLQSRVKIAEAELARIKAQNTSDSRLIQDLTTQRTLLSQKVRDRDEEIRGKAKLLDDVQDEMISLNLQLNMAEQRSQKLVAENKDLIDRWMAQKGQEADEMNKAFQDSLK</sequence>
<proteinExistence type="inferred from homology"/>
<dbReference type="OrthoDB" id="8949486at2759"/>
<keyword evidence="2" id="KW-0175">Coiled coil</keyword>
<dbReference type="InterPro" id="IPR013923">
    <property type="entry name" value="Autophagy-rel_prot_16_dom"/>
</dbReference>
<feature type="region of interest" description="Disordered" evidence="3">
    <location>
        <begin position="51"/>
        <end position="71"/>
    </location>
</feature>
<feature type="coiled-coil region" evidence="2">
    <location>
        <begin position="80"/>
        <end position="107"/>
    </location>
</feature>
<organism evidence="5 6">
    <name type="scientific">Coleophoma crateriformis</name>
    <dbReference type="NCBI Taxonomy" id="565419"/>
    <lineage>
        <taxon>Eukaryota</taxon>
        <taxon>Fungi</taxon>
        <taxon>Dikarya</taxon>
        <taxon>Ascomycota</taxon>
        <taxon>Pezizomycotina</taxon>
        <taxon>Leotiomycetes</taxon>
        <taxon>Helotiales</taxon>
        <taxon>Dermateaceae</taxon>
        <taxon>Coleophoma</taxon>
    </lineage>
</organism>
<gene>
    <name evidence="5" type="ORF">BP5796_00686</name>
</gene>
<comment type="caution">
    <text evidence="5">The sequence shown here is derived from an EMBL/GenBank/DDBJ whole genome shotgun (WGS) entry which is preliminary data.</text>
</comment>
<feature type="coiled-coil region" evidence="2">
    <location>
        <begin position="143"/>
        <end position="177"/>
    </location>
</feature>
<protein>
    <submittedName>
        <fullName evidence="5">Autophagy protein</fullName>
    </submittedName>
</protein>
<evidence type="ECO:0000256" key="1">
    <source>
        <dbReference type="ARBA" id="ARBA00005331"/>
    </source>
</evidence>
<dbReference type="CDD" id="cd22887">
    <property type="entry name" value="Atg16_CCD"/>
    <property type="match status" value="1"/>
</dbReference>
<dbReference type="EMBL" id="PDLN01000001">
    <property type="protein sequence ID" value="RDW94923.1"/>
    <property type="molecule type" value="Genomic_DNA"/>
</dbReference>
<dbReference type="Proteomes" id="UP000256328">
    <property type="component" value="Unassembled WGS sequence"/>
</dbReference>
<dbReference type="AlphaFoldDB" id="A0A3D8T8N0"/>
<feature type="domain" description="Autophagy-related protein 16" evidence="4">
    <location>
        <begin position="7"/>
        <end position="190"/>
    </location>
</feature>
<name>A0A3D8T8N0_9HELO</name>
<evidence type="ECO:0000256" key="3">
    <source>
        <dbReference type="SAM" id="MobiDB-lite"/>
    </source>
</evidence>
<dbReference type="Gene3D" id="1.20.5.170">
    <property type="match status" value="1"/>
</dbReference>
<keyword evidence="6" id="KW-1185">Reference proteome</keyword>
<evidence type="ECO:0000256" key="2">
    <source>
        <dbReference type="SAM" id="Coils"/>
    </source>
</evidence>
<accession>A0A3D8T8N0</accession>
<evidence type="ECO:0000259" key="4">
    <source>
        <dbReference type="Pfam" id="PF08614"/>
    </source>
</evidence>
<evidence type="ECO:0000313" key="6">
    <source>
        <dbReference type="Proteomes" id="UP000256328"/>
    </source>
</evidence>
<dbReference type="Pfam" id="PF08614">
    <property type="entry name" value="ATG16"/>
    <property type="match status" value="1"/>
</dbReference>
<evidence type="ECO:0000313" key="5">
    <source>
        <dbReference type="EMBL" id="RDW94923.1"/>
    </source>
</evidence>
<reference evidence="5 6" key="1">
    <citation type="journal article" date="2018" name="IMA Fungus">
        <title>IMA Genome-F 9: Draft genome sequence of Annulohypoxylon stygium, Aspergillus mulundensis, Berkeleyomyces basicola (syn. Thielaviopsis basicola), Ceratocystis smalleyi, two Cercospora beticola strains, Coleophoma cylindrospora, Fusarium fracticaudum, Phialophora cf. hyalina, and Morchella septimelata.</title>
        <authorList>
            <person name="Wingfield B.D."/>
            <person name="Bills G.F."/>
            <person name="Dong Y."/>
            <person name="Huang W."/>
            <person name="Nel W.J."/>
            <person name="Swalarsk-Parry B.S."/>
            <person name="Vaghefi N."/>
            <person name="Wilken P.M."/>
            <person name="An Z."/>
            <person name="de Beer Z.W."/>
            <person name="De Vos L."/>
            <person name="Chen L."/>
            <person name="Duong T.A."/>
            <person name="Gao Y."/>
            <person name="Hammerbacher A."/>
            <person name="Kikkert J.R."/>
            <person name="Li Y."/>
            <person name="Li H."/>
            <person name="Li K."/>
            <person name="Li Q."/>
            <person name="Liu X."/>
            <person name="Ma X."/>
            <person name="Naidoo K."/>
            <person name="Pethybridge S.J."/>
            <person name="Sun J."/>
            <person name="Steenkamp E.T."/>
            <person name="van der Nest M.A."/>
            <person name="van Wyk S."/>
            <person name="Wingfield M.J."/>
            <person name="Xiong C."/>
            <person name="Yue Q."/>
            <person name="Zhang X."/>
        </authorList>
    </citation>
    <scope>NUCLEOTIDE SEQUENCE [LARGE SCALE GENOMIC DNA]</scope>
    <source>
        <strain evidence="5 6">BP5796</strain>
    </source>
</reference>